<dbReference type="EMBL" id="MCGO01000166">
    <property type="protein sequence ID" value="ORY23073.1"/>
    <property type="molecule type" value="Genomic_DNA"/>
</dbReference>
<evidence type="ECO:0000313" key="3">
    <source>
        <dbReference type="Proteomes" id="UP000193642"/>
    </source>
</evidence>
<sequence>MPSLVVCNLAVKHHSRHCREEPRFIVLSNQRQRNNPNTTAGHLSGPSFQQQENEEFTWTLNPPSAIHHWLFPVTQIQY</sequence>
<name>A0A1Y2AKI7_9FUNG</name>
<feature type="region of interest" description="Disordered" evidence="1">
    <location>
        <begin position="29"/>
        <end position="53"/>
    </location>
</feature>
<gene>
    <name evidence="2" type="ORF">BCR33DRAFT_137895</name>
</gene>
<reference evidence="2 3" key="1">
    <citation type="submission" date="2016-07" db="EMBL/GenBank/DDBJ databases">
        <title>Pervasive Adenine N6-methylation of Active Genes in Fungi.</title>
        <authorList>
            <consortium name="DOE Joint Genome Institute"/>
            <person name="Mondo S.J."/>
            <person name="Dannebaum R.O."/>
            <person name="Kuo R.C."/>
            <person name="Labutti K."/>
            <person name="Haridas S."/>
            <person name="Kuo A."/>
            <person name="Salamov A."/>
            <person name="Ahrendt S.R."/>
            <person name="Lipzen A."/>
            <person name="Sullivan W."/>
            <person name="Andreopoulos W.B."/>
            <person name="Clum A."/>
            <person name="Lindquist E."/>
            <person name="Daum C."/>
            <person name="Ramamoorthy G.K."/>
            <person name="Gryganskyi A."/>
            <person name="Culley D."/>
            <person name="Magnuson J.K."/>
            <person name="James T.Y."/>
            <person name="O'Malley M.A."/>
            <person name="Stajich J.E."/>
            <person name="Spatafora J.W."/>
            <person name="Visel A."/>
            <person name="Grigoriev I.V."/>
        </authorList>
    </citation>
    <scope>NUCLEOTIDE SEQUENCE [LARGE SCALE GENOMIC DNA]</scope>
    <source>
        <strain evidence="2 3">JEL800</strain>
    </source>
</reference>
<accession>A0A1Y2AKI7</accession>
<dbReference type="AlphaFoldDB" id="A0A1Y2AKI7"/>
<comment type="caution">
    <text evidence="2">The sequence shown here is derived from an EMBL/GenBank/DDBJ whole genome shotgun (WGS) entry which is preliminary data.</text>
</comment>
<evidence type="ECO:0000256" key="1">
    <source>
        <dbReference type="SAM" id="MobiDB-lite"/>
    </source>
</evidence>
<organism evidence="2 3">
    <name type="scientific">Rhizoclosmatium globosum</name>
    <dbReference type="NCBI Taxonomy" id="329046"/>
    <lineage>
        <taxon>Eukaryota</taxon>
        <taxon>Fungi</taxon>
        <taxon>Fungi incertae sedis</taxon>
        <taxon>Chytridiomycota</taxon>
        <taxon>Chytridiomycota incertae sedis</taxon>
        <taxon>Chytridiomycetes</taxon>
        <taxon>Chytridiales</taxon>
        <taxon>Chytriomycetaceae</taxon>
        <taxon>Rhizoclosmatium</taxon>
    </lineage>
</organism>
<proteinExistence type="predicted"/>
<evidence type="ECO:0000313" key="2">
    <source>
        <dbReference type="EMBL" id="ORY23073.1"/>
    </source>
</evidence>
<protein>
    <submittedName>
        <fullName evidence="2">Uncharacterized protein</fullName>
    </submittedName>
</protein>
<dbReference type="Proteomes" id="UP000193642">
    <property type="component" value="Unassembled WGS sequence"/>
</dbReference>
<keyword evidence="3" id="KW-1185">Reference proteome</keyword>